<evidence type="ECO:0000256" key="10">
    <source>
        <dbReference type="ARBA" id="ARBA00023288"/>
    </source>
</evidence>
<evidence type="ECO:0000256" key="3">
    <source>
        <dbReference type="ARBA" id="ARBA00022448"/>
    </source>
</evidence>
<dbReference type="GO" id="GO:0016192">
    <property type="term" value="P:vesicle-mediated transport"/>
    <property type="evidence" value="ECO:0007669"/>
    <property type="project" value="UniProtKB-KW"/>
</dbReference>
<evidence type="ECO:0000256" key="5">
    <source>
        <dbReference type="ARBA" id="ARBA00022741"/>
    </source>
</evidence>
<protein>
    <submittedName>
        <fullName evidence="12">ADP-ribosylation factor 1</fullName>
    </submittedName>
</protein>
<comment type="subcellular location">
    <subcellularLocation>
        <location evidence="1">Golgi apparatus</location>
    </subcellularLocation>
</comment>
<reference evidence="12" key="1">
    <citation type="submission" date="2019-09" db="EMBL/GenBank/DDBJ databases">
        <title>Draft genome information of white flower Hibiscus syriacus.</title>
        <authorList>
            <person name="Kim Y.-M."/>
        </authorList>
    </citation>
    <scope>NUCLEOTIDE SEQUENCE [LARGE SCALE GENOMIC DNA]</scope>
    <source>
        <strain evidence="12">YM2019G1</strain>
    </source>
</reference>
<dbReference type="SUPFAM" id="SSF52540">
    <property type="entry name" value="P-loop containing nucleoside triphosphate hydrolases"/>
    <property type="match status" value="1"/>
</dbReference>
<dbReference type="EMBL" id="VEPZ02000307">
    <property type="protein sequence ID" value="KAE8727570.1"/>
    <property type="molecule type" value="Genomic_DNA"/>
</dbReference>
<keyword evidence="6" id="KW-0931">ER-Golgi transport</keyword>
<sequence>MRILMVGLNAAGFNVETIEYKNISFTVWVGGGQDKIQPLWRHYFQNTQGLIFVVNRNDPDHVVEAIDELHRMLNEVNKVSFAGSMFPMSMLCEMIGVSHLPNAMNAAEITDKPAIHSLRQRHWYIQSTCATSGEGLYEGLDWLSNNIANKQADADD</sequence>
<keyword evidence="5 11" id="KW-0547">Nucleotide-binding</keyword>
<keyword evidence="9 11" id="KW-0342">GTP-binding</keyword>
<dbReference type="InterPro" id="IPR006689">
    <property type="entry name" value="Small_GTPase_ARF/SAR"/>
</dbReference>
<gene>
    <name evidence="12" type="ORF">F3Y22_tig00005459pilonHSYRG00295</name>
</gene>
<dbReference type="GO" id="GO:0003924">
    <property type="term" value="F:GTPase activity"/>
    <property type="evidence" value="ECO:0007669"/>
    <property type="project" value="InterPro"/>
</dbReference>
<organism evidence="12 13">
    <name type="scientific">Hibiscus syriacus</name>
    <name type="common">Rose of Sharon</name>
    <dbReference type="NCBI Taxonomy" id="106335"/>
    <lineage>
        <taxon>Eukaryota</taxon>
        <taxon>Viridiplantae</taxon>
        <taxon>Streptophyta</taxon>
        <taxon>Embryophyta</taxon>
        <taxon>Tracheophyta</taxon>
        <taxon>Spermatophyta</taxon>
        <taxon>Magnoliopsida</taxon>
        <taxon>eudicotyledons</taxon>
        <taxon>Gunneridae</taxon>
        <taxon>Pentapetalae</taxon>
        <taxon>rosids</taxon>
        <taxon>malvids</taxon>
        <taxon>Malvales</taxon>
        <taxon>Malvaceae</taxon>
        <taxon>Malvoideae</taxon>
        <taxon>Hibiscus</taxon>
    </lineage>
</organism>
<keyword evidence="8" id="KW-0333">Golgi apparatus</keyword>
<keyword evidence="3" id="KW-0813">Transport</keyword>
<evidence type="ECO:0000256" key="7">
    <source>
        <dbReference type="ARBA" id="ARBA00022927"/>
    </source>
</evidence>
<dbReference type="GO" id="GO:0005794">
    <property type="term" value="C:Golgi apparatus"/>
    <property type="evidence" value="ECO:0007669"/>
    <property type="project" value="UniProtKB-SubCell"/>
</dbReference>
<name>A0A6A3CEC7_HIBSY</name>
<dbReference type="GO" id="GO:0015031">
    <property type="term" value="P:protein transport"/>
    <property type="evidence" value="ECO:0007669"/>
    <property type="project" value="UniProtKB-KW"/>
</dbReference>
<dbReference type="PANTHER" id="PTHR11711">
    <property type="entry name" value="ADP RIBOSYLATION FACTOR-RELATED"/>
    <property type="match status" value="1"/>
</dbReference>
<dbReference type="PROSITE" id="PS51417">
    <property type="entry name" value="ARF"/>
    <property type="match status" value="1"/>
</dbReference>
<evidence type="ECO:0000256" key="8">
    <source>
        <dbReference type="ARBA" id="ARBA00023034"/>
    </source>
</evidence>
<accession>A0A6A3CEC7</accession>
<keyword evidence="13" id="KW-1185">Reference proteome</keyword>
<dbReference type="FunFam" id="3.40.50.300:FF:003500">
    <property type="entry name" value="ADP-ribosylation factor 1"/>
    <property type="match status" value="1"/>
</dbReference>
<comment type="similarity">
    <text evidence="2">Belongs to the small GTPase superfamily. Arf family.</text>
</comment>
<evidence type="ECO:0000256" key="2">
    <source>
        <dbReference type="ARBA" id="ARBA00010290"/>
    </source>
</evidence>
<dbReference type="SMART" id="SM00177">
    <property type="entry name" value="ARF"/>
    <property type="match status" value="1"/>
</dbReference>
<dbReference type="GO" id="GO:0016004">
    <property type="term" value="F:phospholipase activator activity"/>
    <property type="evidence" value="ECO:0007669"/>
    <property type="project" value="UniProtKB-ARBA"/>
</dbReference>
<dbReference type="InterPro" id="IPR027417">
    <property type="entry name" value="P-loop_NTPase"/>
</dbReference>
<evidence type="ECO:0000256" key="11">
    <source>
        <dbReference type="PIRSR" id="PIRSR606689-1"/>
    </source>
</evidence>
<dbReference type="InterPro" id="IPR024156">
    <property type="entry name" value="Small_GTPase_ARF"/>
</dbReference>
<keyword evidence="7" id="KW-0653">Protein transport</keyword>
<feature type="binding site" evidence="11">
    <location>
        <position position="32"/>
    </location>
    <ligand>
        <name>GTP</name>
        <dbReference type="ChEBI" id="CHEBI:37565"/>
    </ligand>
</feature>
<evidence type="ECO:0000256" key="6">
    <source>
        <dbReference type="ARBA" id="ARBA00022892"/>
    </source>
</evidence>
<evidence type="ECO:0000256" key="9">
    <source>
        <dbReference type="ARBA" id="ARBA00023134"/>
    </source>
</evidence>
<keyword evidence="4" id="KW-0519">Myristate</keyword>
<dbReference type="Gene3D" id="3.40.50.300">
    <property type="entry name" value="P-loop containing nucleotide triphosphate hydrolases"/>
    <property type="match status" value="1"/>
</dbReference>
<evidence type="ECO:0000256" key="1">
    <source>
        <dbReference type="ARBA" id="ARBA00004555"/>
    </source>
</evidence>
<dbReference type="GO" id="GO:0005525">
    <property type="term" value="F:GTP binding"/>
    <property type="evidence" value="ECO:0007669"/>
    <property type="project" value="UniProtKB-KW"/>
</dbReference>
<keyword evidence="10" id="KW-0449">Lipoprotein</keyword>
<evidence type="ECO:0000313" key="12">
    <source>
        <dbReference type="EMBL" id="KAE8727570.1"/>
    </source>
</evidence>
<dbReference type="Proteomes" id="UP000436088">
    <property type="component" value="Unassembled WGS sequence"/>
</dbReference>
<dbReference type="AlphaFoldDB" id="A0A6A3CEC7"/>
<dbReference type="Pfam" id="PF00025">
    <property type="entry name" value="Arf"/>
    <property type="match status" value="1"/>
</dbReference>
<comment type="caution">
    <text evidence="12">The sequence shown here is derived from an EMBL/GenBank/DDBJ whole genome shotgun (WGS) entry which is preliminary data.</text>
</comment>
<proteinExistence type="inferred from homology"/>
<evidence type="ECO:0000313" key="13">
    <source>
        <dbReference type="Proteomes" id="UP000436088"/>
    </source>
</evidence>
<evidence type="ECO:0000256" key="4">
    <source>
        <dbReference type="ARBA" id="ARBA00022707"/>
    </source>
</evidence>